<proteinExistence type="predicted"/>
<evidence type="ECO:0000313" key="4">
    <source>
        <dbReference type="Proteomes" id="UP001141619"/>
    </source>
</evidence>
<reference evidence="3" key="2">
    <citation type="journal article" date="2023" name="Syst. Appl. Microbiol.">
        <title>Govania unica gen. nov., sp. nov., a rare biosphere bacterium that represents a novel family in the class Alphaproteobacteria.</title>
        <authorList>
            <person name="Vandamme P."/>
            <person name="Peeters C."/>
            <person name="Hettiarachchi A."/>
            <person name="Cnockaert M."/>
            <person name="Carlier A."/>
        </authorList>
    </citation>
    <scope>NUCLEOTIDE SEQUENCE</scope>
    <source>
        <strain evidence="3">LMG 31809</strain>
    </source>
</reference>
<accession>A0A9X3Z6E3</accession>
<dbReference type="AlphaFoldDB" id="A0A9X3Z6E3"/>
<reference evidence="3" key="1">
    <citation type="submission" date="2022-08" db="EMBL/GenBank/DDBJ databases">
        <authorList>
            <person name="Vandamme P."/>
            <person name="Hettiarachchi A."/>
            <person name="Peeters C."/>
            <person name="Cnockaert M."/>
            <person name="Carlier A."/>
        </authorList>
    </citation>
    <scope>NUCLEOTIDE SEQUENCE</scope>
    <source>
        <strain evidence="3">LMG 31809</strain>
    </source>
</reference>
<evidence type="ECO:0000313" key="3">
    <source>
        <dbReference type="EMBL" id="MDA5192918.1"/>
    </source>
</evidence>
<dbReference type="PANTHER" id="PTHR43674:SF16">
    <property type="entry name" value="CARBON-NITROGEN FAMILY, PUTATIVE (AFU_ORTHOLOGUE AFUA_5G02350)-RELATED"/>
    <property type="match status" value="1"/>
</dbReference>
<keyword evidence="1" id="KW-0378">Hydrolase</keyword>
<dbReference type="InterPro" id="IPR003010">
    <property type="entry name" value="C-N_Hydrolase"/>
</dbReference>
<dbReference type="GO" id="GO:0016811">
    <property type="term" value="F:hydrolase activity, acting on carbon-nitrogen (but not peptide) bonds, in linear amides"/>
    <property type="evidence" value="ECO:0007669"/>
    <property type="project" value="TreeGrafter"/>
</dbReference>
<protein>
    <recommendedName>
        <fullName evidence="2">CN hydrolase domain-containing protein</fullName>
    </recommendedName>
</protein>
<comment type="caution">
    <text evidence="3">The sequence shown here is derived from an EMBL/GenBank/DDBJ whole genome shotgun (WGS) entry which is preliminary data.</text>
</comment>
<dbReference type="InterPro" id="IPR050345">
    <property type="entry name" value="Aliph_Amidase/BUP"/>
</dbReference>
<dbReference type="PANTHER" id="PTHR43674">
    <property type="entry name" value="NITRILASE C965.09-RELATED"/>
    <property type="match status" value="1"/>
</dbReference>
<sequence>MNRQDIPKMVSEDGTYPVVPLRSDRISIGVIQTPVRGVDGDNPEAGIKANLDYLLETIDKAQAAGGRCDLLCYHEFPLHGFAPWDLQQYLRISRHPDGPEFEAIGKKAKEYNCYIALGCQMLDDDWKGHTMNTQVLVGPNGKIIARHWKQRNMRAMFPGVEQFTTTIYDVFDRYVEMYGWDAVIPVERTDIGNISMSSVQFEPELFRAMTMKGAELILRTATGGCEWHDMRLTSYHNDVFTTIVNNSMDFQQSSKYYFAEQAPKNDWVGRSAIFGPRGTVLAEADAYETKRRAIIDMTSYRKNHRIPDVHFSLYSHVYNQYRERHDPNLWLDHVPNTKPEAAKYLKDKMRWTSYWMG</sequence>
<dbReference type="Pfam" id="PF00795">
    <property type="entry name" value="CN_hydrolase"/>
    <property type="match status" value="1"/>
</dbReference>
<dbReference type="RefSeq" id="WP_274942619.1">
    <property type="nucleotide sequence ID" value="NZ_JANWOI010000001.1"/>
</dbReference>
<organism evidence="3 4">
    <name type="scientific">Govanella unica</name>
    <dbReference type="NCBI Taxonomy" id="2975056"/>
    <lineage>
        <taxon>Bacteria</taxon>
        <taxon>Pseudomonadati</taxon>
        <taxon>Pseudomonadota</taxon>
        <taxon>Alphaproteobacteria</taxon>
        <taxon>Emcibacterales</taxon>
        <taxon>Govanellaceae</taxon>
        <taxon>Govanella</taxon>
    </lineage>
</organism>
<evidence type="ECO:0000259" key="2">
    <source>
        <dbReference type="PROSITE" id="PS50263"/>
    </source>
</evidence>
<dbReference type="EMBL" id="JANWOI010000001">
    <property type="protein sequence ID" value="MDA5192918.1"/>
    <property type="molecule type" value="Genomic_DNA"/>
</dbReference>
<dbReference type="InterPro" id="IPR036526">
    <property type="entry name" value="C-N_Hydrolase_sf"/>
</dbReference>
<dbReference type="SUPFAM" id="SSF56317">
    <property type="entry name" value="Carbon-nitrogen hydrolase"/>
    <property type="match status" value="1"/>
</dbReference>
<feature type="domain" description="CN hydrolase" evidence="2">
    <location>
        <begin position="26"/>
        <end position="297"/>
    </location>
</feature>
<evidence type="ECO:0000256" key="1">
    <source>
        <dbReference type="ARBA" id="ARBA00022801"/>
    </source>
</evidence>
<dbReference type="Gene3D" id="3.60.110.10">
    <property type="entry name" value="Carbon-nitrogen hydrolase"/>
    <property type="match status" value="1"/>
</dbReference>
<gene>
    <name evidence="3" type="ORF">NYP16_02955</name>
</gene>
<keyword evidence="4" id="KW-1185">Reference proteome</keyword>
<dbReference type="PROSITE" id="PS50263">
    <property type="entry name" value="CN_HYDROLASE"/>
    <property type="match status" value="1"/>
</dbReference>
<dbReference type="Proteomes" id="UP001141619">
    <property type="component" value="Unassembled WGS sequence"/>
</dbReference>
<name>A0A9X3Z6E3_9PROT</name>